<proteinExistence type="predicted"/>
<name>A0A2H0D0M9_9BACT</name>
<evidence type="ECO:0000313" key="4">
    <source>
        <dbReference type="Proteomes" id="UP000230159"/>
    </source>
</evidence>
<dbReference type="SUPFAM" id="SSF52540">
    <property type="entry name" value="P-loop containing nucleoside triphosphate hydrolases"/>
    <property type="match status" value="1"/>
</dbReference>
<keyword evidence="3" id="KW-0131">Cell cycle</keyword>
<dbReference type="InterPro" id="IPR018541">
    <property type="entry name" value="Ftsk_gamma"/>
</dbReference>
<dbReference type="SUPFAM" id="SSF46785">
    <property type="entry name" value="Winged helix' DNA-binding domain"/>
    <property type="match status" value="1"/>
</dbReference>
<evidence type="ECO:0000313" key="3">
    <source>
        <dbReference type="EMBL" id="PIP75696.1"/>
    </source>
</evidence>
<dbReference type="Gene3D" id="1.10.10.10">
    <property type="entry name" value="Winged helix-like DNA-binding domain superfamily/Winged helix DNA-binding domain"/>
    <property type="match status" value="1"/>
</dbReference>
<feature type="domain" description="FtsK gamma" evidence="2">
    <location>
        <begin position="118"/>
        <end position="183"/>
    </location>
</feature>
<evidence type="ECO:0000259" key="2">
    <source>
        <dbReference type="SMART" id="SM00843"/>
    </source>
</evidence>
<protein>
    <submittedName>
        <fullName evidence="3">Cell division protein FtsK</fullName>
    </submittedName>
</protein>
<feature type="non-terminal residue" evidence="3">
    <location>
        <position position="1"/>
    </location>
</feature>
<dbReference type="GO" id="GO:0051301">
    <property type="term" value="P:cell division"/>
    <property type="evidence" value="ECO:0007669"/>
    <property type="project" value="UniProtKB-KW"/>
</dbReference>
<dbReference type="AlphaFoldDB" id="A0A2H0D0M9"/>
<dbReference type="EMBL" id="PCTN01000102">
    <property type="protein sequence ID" value="PIP75696.1"/>
    <property type="molecule type" value="Genomic_DNA"/>
</dbReference>
<organism evidence="3 4">
    <name type="scientific">Candidatus Kuenenbacteria bacterium CG22_combo_CG10-13_8_21_14_all_39_9</name>
    <dbReference type="NCBI Taxonomy" id="1974621"/>
    <lineage>
        <taxon>Bacteria</taxon>
        <taxon>Candidatus Kueneniibacteriota</taxon>
    </lineage>
</organism>
<dbReference type="InterPro" id="IPR050206">
    <property type="entry name" value="FtsK/SpoIIIE/SftA"/>
</dbReference>
<reference evidence="3 4" key="1">
    <citation type="submission" date="2017-09" db="EMBL/GenBank/DDBJ databases">
        <title>Depth-based differentiation of microbial function through sediment-hosted aquifers and enrichment of novel symbionts in the deep terrestrial subsurface.</title>
        <authorList>
            <person name="Probst A.J."/>
            <person name="Ladd B."/>
            <person name="Jarett J.K."/>
            <person name="Geller-Mcgrath D.E."/>
            <person name="Sieber C.M."/>
            <person name="Emerson J.B."/>
            <person name="Anantharaman K."/>
            <person name="Thomas B.C."/>
            <person name="Malmstrom R."/>
            <person name="Stieglmeier M."/>
            <person name="Klingl A."/>
            <person name="Woyke T."/>
            <person name="Ryan C.M."/>
            <person name="Banfield J.F."/>
        </authorList>
    </citation>
    <scope>NUCLEOTIDE SEQUENCE [LARGE SCALE GENOMIC DNA]</scope>
    <source>
        <strain evidence="3">CG22_combo_CG10-13_8_21_14_all_39_9</strain>
    </source>
</reference>
<accession>A0A2H0D0M9</accession>
<sequence>IHLVLATQRPSVEVLTGLIKANITSRIAFQVASQVDSRTILDTGGAEHLLGRGDMLFLSAEATKPRRFQAALVLPKEIKRVVDYIQKTEKRSEVETEESLQESLKESPKAETEFLEFGESDEELYAEAKRVVIRARKASASLLQRRLKIGYARAARILDMLEERGVIGPGKGSKPRDVYLSEEGDEEELNNL</sequence>
<dbReference type="Gene3D" id="3.40.50.300">
    <property type="entry name" value="P-loop containing nucleotide triphosphate hydrolases"/>
    <property type="match status" value="1"/>
</dbReference>
<keyword evidence="3" id="KW-0132">Cell division</keyword>
<gene>
    <name evidence="3" type="ORF">COW86_02310</name>
</gene>
<dbReference type="InterPro" id="IPR027417">
    <property type="entry name" value="P-loop_NTPase"/>
</dbReference>
<dbReference type="InterPro" id="IPR036388">
    <property type="entry name" value="WH-like_DNA-bd_sf"/>
</dbReference>
<dbReference type="PANTHER" id="PTHR22683">
    <property type="entry name" value="SPORULATION PROTEIN RELATED"/>
    <property type="match status" value="1"/>
</dbReference>
<dbReference type="PANTHER" id="PTHR22683:SF41">
    <property type="entry name" value="DNA TRANSLOCASE FTSK"/>
    <property type="match status" value="1"/>
</dbReference>
<dbReference type="InterPro" id="IPR036390">
    <property type="entry name" value="WH_DNA-bd_sf"/>
</dbReference>
<dbReference type="SMART" id="SM00843">
    <property type="entry name" value="Ftsk_gamma"/>
    <property type="match status" value="1"/>
</dbReference>
<dbReference type="Pfam" id="PF09397">
    <property type="entry name" value="FtsK_gamma"/>
    <property type="match status" value="1"/>
</dbReference>
<dbReference type="Proteomes" id="UP000230159">
    <property type="component" value="Unassembled WGS sequence"/>
</dbReference>
<evidence type="ECO:0000256" key="1">
    <source>
        <dbReference type="SAM" id="MobiDB-lite"/>
    </source>
</evidence>
<comment type="caution">
    <text evidence="3">The sequence shown here is derived from an EMBL/GenBank/DDBJ whole genome shotgun (WGS) entry which is preliminary data.</text>
</comment>
<feature type="region of interest" description="Disordered" evidence="1">
    <location>
        <begin position="166"/>
        <end position="192"/>
    </location>
</feature>
<feature type="compositionally biased region" description="Acidic residues" evidence="1">
    <location>
        <begin position="180"/>
        <end position="192"/>
    </location>
</feature>